<feature type="chain" id="PRO_5019307949" evidence="1">
    <location>
        <begin position="22"/>
        <end position="87"/>
    </location>
</feature>
<comment type="caution">
    <text evidence="2">The sequence shown here is derived from an EMBL/GenBank/DDBJ whole genome shotgun (WGS) entry which is preliminary data.</text>
</comment>
<organism evidence="2 3">
    <name type="scientific">Rhodococcus xishaensis</name>
    <dbReference type="NCBI Taxonomy" id="2487364"/>
    <lineage>
        <taxon>Bacteria</taxon>
        <taxon>Bacillati</taxon>
        <taxon>Actinomycetota</taxon>
        <taxon>Actinomycetes</taxon>
        <taxon>Mycobacteriales</taxon>
        <taxon>Nocardiaceae</taxon>
        <taxon>Rhodococcus</taxon>
    </lineage>
</organism>
<feature type="signal peptide" evidence="1">
    <location>
        <begin position="1"/>
        <end position="21"/>
    </location>
</feature>
<keyword evidence="3" id="KW-1185">Reference proteome</keyword>
<accession>A0A438AN59</accession>
<name>A0A438AN59_9NOCA</name>
<dbReference type="AlphaFoldDB" id="A0A438AN59"/>
<evidence type="ECO:0000313" key="2">
    <source>
        <dbReference type="EMBL" id="RVW00243.1"/>
    </source>
</evidence>
<dbReference type="EMBL" id="RKLO01000007">
    <property type="protein sequence ID" value="RVW00243.1"/>
    <property type="molecule type" value="Genomic_DNA"/>
</dbReference>
<proteinExistence type="predicted"/>
<dbReference type="Proteomes" id="UP000283479">
    <property type="component" value="Unassembled WGS sequence"/>
</dbReference>
<feature type="non-terminal residue" evidence="2">
    <location>
        <position position="87"/>
    </location>
</feature>
<reference evidence="2 3" key="1">
    <citation type="submission" date="2018-11" db="EMBL/GenBank/DDBJ databases">
        <title>Rhodococcus spongicola sp. nov. and Rhodococcus xishaensis sp. nov. from marine sponges.</title>
        <authorList>
            <person name="Li L."/>
            <person name="Lin H.W."/>
        </authorList>
    </citation>
    <scope>NUCLEOTIDE SEQUENCE [LARGE SCALE GENOMIC DNA]</scope>
    <source>
        <strain evidence="2 3">LHW51113</strain>
    </source>
</reference>
<sequence>MVGGAATVALVALAAPSLAPAQPIPLEAPTVTTTVQDTALSVTVANPNTDPTATCGAIVFESAKLPDFQADPTKIDEAGFLTWRTDD</sequence>
<evidence type="ECO:0000256" key="1">
    <source>
        <dbReference type="SAM" id="SignalP"/>
    </source>
</evidence>
<evidence type="ECO:0000313" key="3">
    <source>
        <dbReference type="Proteomes" id="UP000283479"/>
    </source>
</evidence>
<keyword evidence="1" id="KW-0732">Signal</keyword>
<protein>
    <submittedName>
        <fullName evidence="2">Uncharacterized protein</fullName>
    </submittedName>
</protein>
<gene>
    <name evidence="2" type="ORF">EGT50_16655</name>
</gene>